<dbReference type="GO" id="GO:0016020">
    <property type="term" value="C:membrane"/>
    <property type="evidence" value="ECO:0007669"/>
    <property type="project" value="UniProtKB-SubCell"/>
</dbReference>
<sequence length="309" mass="30395">MLVSRTPAVAARHRNGVDLSCLVLAGLLWGTGGLLGSLLGRHAGLSPVAVATYRLLIGGALLVGVLLLSGRRLPRGRTAWTRIVLLGLLFAVYQACYFGAVALTSVSLATLITIGTSPVLVLGADWATSRQRAGARTVGTVGLAVTGLVLLVGLPAGGHSSTAVLASTALALVSAAGFATVTRLGAKPVSGLAAQAAIGLGFGVGGLILAPFAVATVGLGFHPDLVTVGLLVALATAPTALAYTLYFRGLRTIGASTAVVLALLEPLTGAVLAAVLLGDRLGVAGVAGAVLLAVAVVLAGGASRPSASV</sequence>
<feature type="transmembrane region" description="Helical" evidence="6">
    <location>
        <begin position="51"/>
        <end position="68"/>
    </location>
</feature>
<dbReference type="InterPro" id="IPR037185">
    <property type="entry name" value="EmrE-like"/>
</dbReference>
<protein>
    <submittedName>
        <fullName evidence="8">DME family drug/metabolite transporter</fullName>
    </submittedName>
</protein>
<reference evidence="8 9" key="1">
    <citation type="submission" date="2018-10" db="EMBL/GenBank/DDBJ databases">
        <title>Sequencing the genomes of 1000 actinobacteria strains.</title>
        <authorList>
            <person name="Klenk H.-P."/>
        </authorList>
    </citation>
    <scope>NUCLEOTIDE SEQUENCE [LARGE SCALE GENOMIC DNA]</scope>
    <source>
        <strain evidence="8 9">DSM 45175</strain>
    </source>
</reference>
<keyword evidence="5 6" id="KW-0472">Membrane</keyword>
<dbReference type="EMBL" id="RBKT01000001">
    <property type="protein sequence ID" value="RKR92444.1"/>
    <property type="molecule type" value="Genomic_DNA"/>
</dbReference>
<dbReference type="PANTHER" id="PTHR32322:SF2">
    <property type="entry name" value="EAMA DOMAIN-CONTAINING PROTEIN"/>
    <property type="match status" value="1"/>
</dbReference>
<evidence type="ECO:0000256" key="1">
    <source>
        <dbReference type="ARBA" id="ARBA00004141"/>
    </source>
</evidence>
<feature type="transmembrane region" description="Helical" evidence="6">
    <location>
        <begin position="80"/>
        <end position="100"/>
    </location>
</feature>
<keyword evidence="9" id="KW-1185">Reference proteome</keyword>
<feature type="domain" description="EamA" evidence="7">
    <location>
        <begin position="21"/>
        <end position="152"/>
    </location>
</feature>
<dbReference type="SUPFAM" id="SSF103481">
    <property type="entry name" value="Multidrug resistance efflux transporter EmrE"/>
    <property type="match status" value="2"/>
</dbReference>
<accession>A0A495JW06</accession>
<comment type="caution">
    <text evidence="8">The sequence shown here is derived from an EMBL/GenBank/DDBJ whole genome shotgun (WGS) entry which is preliminary data.</text>
</comment>
<evidence type="ECO:0000256" key="5">
    <source>
        <dbReference type="ARBA" id="ARBA00023136"/>
    </source>
</evidence>
<dbReference type="PANTHER" id="PTHR32322">
    <property type="entry name" value="INNER MEMBRANE TRANSPORTER"/>
    <property type="match status" value="1"/>
</dbReference>
<proteinExistence type="inferred from homology"/>
<dbReference type="AlphaFoldDB" id="A0A495JW06"/>
<dbReference type="InterPro" id="IPR000620">
    <property type="entry name" value="EamA_dom"/>
</dbReference>
<evidence type="ECO:0000259" key="7">
    <source>
        <dbReference type="Pfam" id="PF00892"/>
    </source>
</evidence>
<evidence type="ECO:0000313" key="8">
    <source>
        <dbReference type="EMBL" id="RKR92444.1"/>
    </source>
</evidence>
<dbReference type="InterPro" id="IPR050638">
    <property type="entry name" value="AA-Vitamin_Transporters"/>
</dbReference>
<feature type="transmembrane region" description="Helical" evidence="6">
    <location>
        <begin position="258"/>
        <end position="277"/>
    </location>
</feature>
<feature type="domain" description="EamA" evidence="7">
    <location>
        <begin position="169"/>
        <end position="299"/>
    </location>
</feature>
<feature type="transmembrane region" description="Helical" evidence="6">
    <location>
        <begin position="21"/>
        <end position="39"/>
    </location>
</feature>
<feature type="transmembrane region" description="Helical" evidence="6">
    <location>
        <begin position="163"/>
        <end position="184"/>
    </location>
</feature>
<comment type="similarity">
    <text evidence="2">Belongs to the EamA transporter family.</text>
</comment>
<dbReference type="RefSeq" id="WP_121160439.1">
    <property type="nucleotide sequence ID" value="NZ_RBKT01000001.1"/>
</dbReference>
<dbReference type="Pfam" id="PF00892">
    <property type="entry name" value="EamA"/>
    <property type="match status" value="2"/>
</dbReference>
<feature type="transmembrane region" description="Helical" evidence="6">
    <location>
        <begin position="106"/>
        <end position="126"/>
    </location>
</feature>
<dbReference type="OrthoDB" id="4554113at2"/>
<keyword evidence="3 6" id="KW-0812">Transmembrane</keyword>
<organism evidence="8 9">
    <name type="scientific">Micromonospora pisi</name>
    <dbReference type="NCBI Taxonomy" id="589240"/>
    <lineage>
        <taxon>Bacteria</taxon>
        <taxon>Bacillati</taxon>
        <taxon>Actinomycetota</taxon>
        <taxon>Actinomycetes</taxon>
        <taxon>Micromonosporales</taxon>
        <taxon>Micromonosporaceae</taxon>
        <taxon>Micromonospora</taxon>
    </lineage>
</organism>
<feature type="transmembrane region" description="Helical" evidence="6">
    <location>
        <begin position="225"/>
        <end position="246"/>
    </location>
</feature>
<feature type="transmembrane region" description="Helical" evidence="6">
    <location>
        <begin position="196"/>
        <end position="219"/>
    </location>
</feature>
<feature type="transmembrane region" description="Helical" evidence="6">
    <location>
        <begin position="283"/>
        <end position="302"/>
    </location>
</feature>
<evidence type="ECO:0000256" key="4">
    <source>
        <dbReference type="ARBA" id="ARBA00022989"/>
    </source>
</evidence>
<dbReference type="Proteomes" id="UP000277671">
    <property type="component" value="Unassembled WGS sequence"/>
</dbReference>
<name>A0A495JW06_9ACTN</name>
<comment type="subcellular location">
    <subcellularLocation>
        <location evidence="1">Membrane</location>
        <topology evidence="1">Multi-pass membrane protein</topology>
    </subcellularLocation>
</comment>
<evidence type="ECO:0000256" key="2">
    <source>
        <dbReference type="ARBA" id="ARBA00007362"/>
    </source>
</evidence>
<evidence type="ECO:0000256" key="3">
    <source>
        <dbReference type="ARBA" id="ARBA00022692"/>
    </source>
</evidence>
<keyword evidence="4 6" id="KW-1133">Transmembrane helix</keyword>
<evidence type="ECO:0000256" key="6">
    <source>
        <dbReference type="SAM" id="Phobius"/>
    </source>
</evidence>
<evidence type="ECO:0000313" key="9">
    <source>
        <dbReference type="Proteomes" id="UP000277671"/>
    </source>
</evidence>
<feature type="transmembrane region" description="Helical" evidence="6">
    <location>
        <begin position="138"/>
        <end position="157"/>
    </location>
</feature>
<gene>
    <name evidence="8" type="ORF">BDK92_6885</name>
</gene>